<proteinExistence type="predicted"/>
<dbReference type="EnsemblFungi" id="FOXG_05296T0">
    <property type="protein sequence ID" value="FOXG_05296P0"/>
    <property type="gene ID" value="FOXG_05296"/>
</dbReference>
<sequence length="141" mass="15948">MPLALCEWRPLSARWHFLSSTTILMNRTNSVTHFADGVKNNEDGKAEVDIEIVIILAAPVQHTMTITMEAELPERRTISVMIPSRDSSIHLIQHSSHDGNYHFHYLSLSWSCSLVMAELYAALYPFLYKYLGSVKNLALTG</sequence>
<protein>
    <submittedName>
        <fullName evidence="1">Uncharacterized protein</fullName>
    </submittedName>
</protein>
<reference evidence="1" key="2">
    <citation type="submission" date="2025-08" db="UniProtKB">
        <authorList>
            <consortium name="EnsemblFungi"/>
        </authorList>
    </citation>
    <scope>IDENTIFICATION</scope>
    <source>
        <strain evidence="1">4287 / CBS 123668 / FGSC 9935 / NRRL 34936</strain>
    </source>
</reference>
<evidence type="ECO:0000313" key="2">
    <source>
        <dbReference type="Proteomes" id="UP000002489"/>
    </source>
</evidence>
<organism evidence="1 2">
    <name type="scientific">Fusarium oxysporum (strain Fo5176)</name>
    <name type="common">Fusarium vascular wilt</name>
    <dbReference type="NCBI Taxonomy" id="660025"/>
    <lineage>
        <taxon>Eukaryota</taxon>
        <taxon>Fungi</taxon>
        <taxon>Dikarya</taxon>
        <taxon>Ascomycota</taxon>
        <taxon>Pezizomycotina</taxon>
        <taxon>Sordariomycetes</taxon>
        <taxon>Hypocreomycetidae</taxon>
        <taxon>Hypocreales</taxon>
        <taxon>Nectriaceae</taxon>
        <taxon>Fusarium</taxon>
        <taxon>Fusarium oxysporum species complex</taxon>
    </lineage>
</organism>
<dbReference type="Proteomes" id="UP000002489">
    <property type="component" value="Unassembled WGS sequence"/>
</dbReference>
<name>A0A0D2XMW8_FUSOF</name>
<evidence type="ECO:0000313" key="1">
    <source>
        <dbReference type="EnsemblFungi" id="FOXG_05296P0"/>
    </source>
</evidence>
<reference evidence="2" key="1">
    <citation type="journal article" date="2012" name="Mol. Plant Microbe Interact.">
        <title>A highly conserved effector in Fusarium oxysporum is required for full virulence on Arabidopsis.</title>
        <authorList>
            <person name="Thatcher L.F."/>
            <person name="Gardiner D.M."/>
            <person name="Kazan K."/>
            <person name="Manners J."/>
        </authorList>
    </citation>
    <scope>NUCLEOTIDE SEQUENCE [LARGE SCALE GENOMIC DNA]</scope>
    <source>
        <strain evidence="2">Fo5176</strain>
    </source>
</reference>
<dbReference type="AlphaFoldDB" id="A0A0D2XMW8"/>
<accession>A0A0D2XMW8</accession>